<proteinExistence type="predicted"/>
<evidence type="ECO:0000313" key="1">
    <source>
        <dbReference type="EMBL" id="GFQ65499.1"/>
    </source>
</evidence>
<sequence>MNLFTHQGFADMHLAYVAAGESVCRARQIYENRYPNKRRPQHQMFARGHRNLGECVNCSETCMIRGKDYCQHRRTSPTVHRR</sequence>
<accession>A0A8X6GEP9</accession>
<comment type="caution">
    <text evidence="1">The sequence shown here is derived from an EMBL/GenBank/DDBJ whole genome shotgun (WGS) entry which is preliminary data.</text>
</comment>
<protein>
    <recommendedName>
        <fullName evidence="3">DUF4817 domain-containing protein</fullName>
    </recommendedName>
</protein>
<name>A0A8X6GEP9_TRICU</name>
<organism evidence="1 2">
    <name type="scientific">Trichonephila clavata</name>
    <name type="common">Joro spider</name>
    <name type="synonym">Nephila clavata</name>
    <dbReference type="NCBI Taxonomy" id="2740835"/>
    <lineage>
        <taxon>Eukaryota</taxon>
        <taxon>Metazoa</taxon>
        <taxon>Ecdysozoa</taxon>
        <taxon>Arthropoda</taxon>
        <taxon>Chelicerata</taxon>
        <taxon>Arachnida</taxon>
        <taxon>Araneae</taxon>
        <taxon>Araneomorphae</taxon>
        <taxon>Entelegynae</taxon>
        <taxon>Araneoidea</taxon>
        <taxon>Nephilidae</taxon>
        <taxon>Trichonephila</taxon>
    </lineage>
</organism>
<evidence type="ECO:0000313" key="2">
    <source>
        <dbReference type="Proteomes" id="UP000887116"/>
    </source>
</evidence>
<dbReference type="Proteomes" id="UP000887116">
    <property type="component" value="Unassembled WGS sequence"/>
</dbReference>
<reference evidence="1" key="1">
    <citation type="submission" date="2020-07" db="EMBL/GenBank/DDBJ databases">
        <title>Multicomponent nature underlies the extraordinary mechanical properties of spider dragline silk.</title>
        <authorList>
            <person name="Kono N."/>
            <person name="Nakamura H."/>
            <person name="Mori M."/>
            <person name="Yoshida Y."/>
            <person name="Ohtoshi R."/>
            <person name="Malay A.D."/>
            <person name="Moran D.A.P."/>
            <person name="Tomita M."/>
            <person name="Numata K."/>
            <person name="Arakawa K."/>
        </authorList>
    </citation>
    <scope>NUCLEOTIDE SEQUENCE</scope>
</reference>
<gene>
    <name evidence="1" type="ORF">TNCT_652241</name>
</gene>
<dbReference type="EMBL" id="BMAO01000249">
    <property type="protein sequence ID" value="GFQ65499.1"/>
    <property type="molecule type" value="Genomic_DNA"/>
</dbReference>
<dbReference type="AlphaFoldDB" id="A0A8X6GEP9"/>
<keyword evidence="2" id="KW-1185">Reference proteome</keyword>
<evidence type="ECO:0008006" key="3">
    <source>
        <dbReference type="Google" id="ProtNLM"/>
    </source>
</evidence>